<protein>
    <recommendedName>
        <fullName evidence="1">Extradiol ring-cleavage dioxygenase class III enzyme subunit B domain-containing protein</fullName>
    </recommendedName>
</protein>
<dbReference type="InterPro" id="IPR004183">
    <property type="entry name" value="Xdiol_dOase_suB"/>
</dbReference>
<gene>
    <name evidence="2" type="ORF">ACFO0B_05845</name>
</gene>
<feature type="domain" description="Extradiol ring-cleavage dioxygenase class III enzyme subunit B" evidence="1">
    <location>
        <begin position="10"/>
        <end position="261"/>
    </location>
</feature>
<dbReference type="RefSeq" id="WP_378611259.1">
    <property type="nucleotide sequence ID" value="NZ_JBHSAX010000005.1"/>
</dbReference>
<evidence type="ECO:0000259" key="1">
    <source>
        <dbReference type="Pfam" id="PF02900"/>
    </source>
</evidence>
<dbReference type="EMBL" id="JBHSAX010000005">
    <property type="protein sequence ID" value="MFC3961509.1"/>
    <property type="molecule type" value="Genomic_DNA"/>
</dbReference>
<accession>A0ABV8DP95</accession>
<keyword evidence="3" id="KW-1185">Reference proteome</keyword>
<sequence length="271" mass="28548">MGHLVCAGATSHVGAIIKNPGAHPDRNTVLNTAWEQLTADLAAADPDVVIVVATDHYETFGLEHYPIFCLGSAPRFPAWGEFGNPGGEVAGAPESADALHAELVAAGFDVAKAMEMKLDHSFMVPILRLGLHRRAVVPFFVNCNTPPLPSLARCRDLGRALRAAITALPAETSVALIATGGVSHWVGLPEFGQINEAWDHEFLGRLERGEIDEVLALTDAEILEHAGNGALEIRTWLLAQACAGGTATVLGYAPMPDWAIGIGVVSLAVTA</sequence>
<name>A0ABV8DP95_9NOCA</name>
<dbReference type="SUPFAM" id="SSF53213">
    <property type="entry name" value="LigB-like"/>
    <property type="match status" value="1"/>
</dbReference>
<organism evidence="2 3">
    <name type="scientific">Nocardia jiangsuensis</name>
    <dbReference type="NCBI Taxonomy" id="1691563"/>
    <lineage>
        <taxon>Bacteria</taxon>
        <taxon>Bacillati</taxon>
        <taxon>Actinomycetota</taxon>
        <taxon>Actinomycetes</taxon>
        <taxon>Mycobacteriales</taxon>
        <taxon>Nocardiaceae</taxon>
        <taxon>Nocardia</taxon>
    </lineage>
</organism>
<reference evidence="3" key="1">
    <citation type="journal article" date="2019" name="Int. J. Syst. Evol. Microbiol.">
        <title>The Global Catalogue of Microorganisms (GCM) 10K type strain sequencing project: providing services to taxonomists for standard genome sequencing and annotation.</title>
        <authorList>
            <consortium name="The Broad Institute Genomics Platform"/>
            <consortium name="The Broad Institute Genome Sequencing Center for Infectious Disease"/>
            <person name="Wu L."/>
            <person name="Ma J."/>
        </authorList>
    </citation>
    <scope>NUCLEOTIDE SEQUENCE [LARGE SCALE GENOMIC DNA]</scope>
    <source>
        <strain evidence="3">CGMCC 4.7330</strain>
    </source>
</reference>
<dbReference type="Proteomes" id="UP001595696">
    <property type="component" value="Unassembled WGS sequence"/>
</dbReference>
<proteinExistence type="predicted"/>
<dbReference type="CDD" id="cd07359">
    <property type="entry name" value="PCA_45_Doxase_B_like"/>
    <property type="match status" value="1"/>
</dbReference>
<evidence type="ECO:0000313" key="3">
    <source>
        <dbReference type="Proteomes" id="UP001595696"/>
    </source>
</evidence>
<comment type="caution">
    <text evidence="2">The sequence shown here is derived from an EMBL/GenBank/DDBJ whole genome shotgun (WGS) entry which is preliminary data.</text>
</comment>
<dbReference type="Pfam" id="PF02900">
    <property type="entry name" value="LigB"/>
    <property type="match status" value="1"/>
</dbReference>
<evidence type="ECO:0000313" key="2">
    <source>
        <dbReference type="EMBL" id="MFC3961509.1"/>
    </source>
</evidence>
<dbReference type="Gene3D" id="3.40.830.10">
    <property type="entry name" value="LigB-like"/>
    <property type="match status" value="1"/>
</dbReference>